<organism evidence="2 3">
    <name type="scientific">Methylobacterium soli</name>
    <dbReference type="NCBI Taxonomy" id="553447"/>
    <lineage>
        <taxon>Bacteria</taxon>
        <taxon>Pseudomonadati</taxon>
        <taxon>Pseudomonadota</taxon>
        <taxon>Alphaproteobacteria</taxon>
        <taxon>Hyphomicrobiales</taxon>
        <taxon>Methylobacteriaceae</taxon>
        <taxon>Methylobacterium</taxon>
    </lineage>
</organism>
<feature type="transmembrane region" description="Helical" evidence="1">
    <location>
        <begin position="65"/>
        <end position="87"/>
    </location>
</feature>
<accession>A0A6L3T4A9</accession>
<evidence type="ECO:0000313" key="2">
    <source>
        <dbReference type="EMBL" id="KAB1078077.1"/>
    </source>
</evidence>
<feature type="transmembrane region" description="Helical" evidence="1">
    <location>
        <begin position="122"/>
        <end position="139"/>
    </location>
</feature>
<sequence>MLTTALLSAPWVAPLVRAVTTGLIVVLASAVAEAAGPFWGALVISLPVTAGPAYVFMALEHDAGFIAGAALNGFAANAATGAFLIVYARRGPRGSLPGAFGAALATWLVSALAIAQLAWTPLTAFLLNGAVYGAGLVLCRARVRPSYAPSPVARRRWLDLLVRAVAVALFVTGVLAVSAVLSPARTGVIAAFPMALSCTIVILHPRVGGAATAHLASTAIRGVFGFGLTLLTLHLLAESRGVATGLVSALLVSLAWSAGLLGVQRLRMRRPPAGW</sequence>
<feature type="transmembrane region" description="Helical" evidence="1">
    <location>
        <begin position="12"/>
        <end position="31"/>
    </location>
</feature>
<dbReference type="RefSeq" id="WP_151001285.1">
    <property type="nucleotide sequence ID" value="NZ_BPQY01000122.1"/>
</dbReference>
<feature type="transmembrane region" description="Helical" evidence="1">
    <location>
        <begin position="99"/>
        <end position="116"/>
    </location>
</feature>
<keyword evidence="1" id="KW-0472">Membrane</keyword>
<feature type="transmembrane region" description="Helical" evidence="1">
    <location>
        <begin position="243"/>
        <end position="263"/>
    </location>
</feature>
<protein>
    <submittedName>
        <fullName evidence="2">Uncharacterized protein</fullName>
    </submittedName>
</protein>
<keyword evidence="3" id="KW-1185">Reference proteome</keyword>
<keyword evidence="1" id="KW-1133">Transmembrane helix</keyword>
<dbReference type="Proteomes" id="UP000474159">
    <property type="component" value="Unassembled WGS sequence"/>
</dbReference>
<dbReference type="AlphaFoldDB" id="A0A6L3T4A9"/>
<feature type="transmembrane region" description="Helical" evidence="1">
    <location>
        <begin position="160"/>
        <end position="181"/>
    </location>
</feature>
<dbReference type="OrthoDB" id="7275411at2"/>
<feature type="transmembrane region" description="Helical" evidence="1">
    <location>
        <begin position="38"/>
        <end position="59"/>
    </location>
</feature>
<evidence type="ECO:0000313" key="3">
    <source>
        <dbReference type="Proteomes" id="UP000474159"/>
    </source>
</evidence>
<gene>
    <name evidence="2" type="ORF">F6X53_16405</name>
</gene>
<proteinExistence type="predicted"/>
<evidence type="ECO:0000256" key="1">
    <source>
        <dbReference type="SAM" id="Phobius"/>
    </source>
</evidence>
<comment type="caution">
    <text evidence="2">The sequence shown here is derived from an EMBL/GenBank/DDBJ whole genome shotgun (WGS) entry which is preliminary data.</text>
</comment>
<feature type="transmembrane region" description="Helical" evidence="1">
    <location>
        <begin position="187"/>
        <end position="207"/>
    </location>
</feature>
<keyword evidence="1" id="KW-0812">Transmembrane</keyword>
<name>A0A6L3T4A9_9HYPH</name>
<feature type="transmembrane region" description="Helical" evidence="1">
    <location>
        <begin position="219"/>
        <end position="237"/>
    </location>
</feature>
<reference evidence="2 3" key="1">
    <citation type="submission" date="2019-09" db="EMBL/GenBank/DDBJ databases">
        <title>YIM 48816 draft genome.</title>
        <authorList>
            <person name="Jiang L."/>
        </authorList>
    </citation>
    <scope>NUCLEOTIDE SEQUENCE [LARGE SCALE GENOMIC DNA]</scope>
    <source>
        <strain evidence="2 3">YIM 48816</strain>
    </source>
</reference>
<dbReference type="EMBL" id="VZZK01000016">
    <property type="protein sequence ID" value="KAB1078077.1"/>
    <property type="molecule type" value="Genomic_DNA"/>
</dbReference>